<organism evidence="2 4">
    <name type="scientific">Oryza sativa subsp. japonica</name>
    <name type="common">Rice</name>
    <dbReference type="NCBI Taxonomy" id="39947"/>
    <lineage>
        <taxon>Eukaryota</taxon>
        <taxon>Viridiplantae</taxon>
        <taxon>Streptophyta</taxon>
        <taxon>Embryophyta</taxon>
        <taxon>Tracheophyta</taxon>
        <taxon>Spermatophyta</taxon>
        <taxon>Magnoliopsida</taxon>
        <taxon>Liliopsida</taxon>
        <taxon>Poales</taxon>
        <taxon>Poaceae</taxon>
        <taxon>BOP clade</taxon>
        <taxon>Oryzoideae</taxon>
        <taxon>Oryzeae</taxon>
        <taxon>Oryzinae</taxon>
        <taxon>Oryza</taxon>
        <taxon>Oryza sativa</taxon>
    </lineage>
</organism>
<dbReference type="Gramene" id="Os08t0442600-01">
    <property type="protein sequence ID" value="Os08t0442600-01"/>
    <property type="gene ID" value="Os08g0442600"/>
</dbReference>
<reference evidence="4" key="6">
    <citation type="journal article" date="2008" name="Nucleic Acids Res.">
        <title>The rice annotation project database (RAP-DB): 2008 update.</title>
        <authorList>
            <consortium name="The rice annotation project (RAP)"/>
        </authorList>
    </citation>
    <scope>GENOME REANNOTATION</scope>
    <source>
        <strain evidence="4">cv. Nipponbare</strain>
    </source>
</reference>
<proteinExistence type="predicted"/>
<reference evidence="2" key="1">
    <citation type="submission" date="2002-02" db="EMBL/GenBank/DDBJ databases">
        <title>Oryza sativa nipponbare(GA3) genomic DNA, chromosome 8, PAC clone:P0708B04.</title>
        <authorList>
            <person name="Sasaki T."/>
            <person name="Matsumoto T."/>
            <person name="Yamamoto K."/>
        </authorList>
    </citation>
    <scope>NUCLEOTIDE SEQUENCE</scope>
</reference>
<reference evidence="3" key="5">
    <citation type="journal article" date="2008" name="Nucleic Acids Res.">
        <title>The Rice Annotation Project Database (RAP-DB): 2008 update.</title>
        <authorList>
            <consortium name="The Rice Annotation Project (RAP)"/>
            <person name="Tanaka T."/>
            <person name="Antonio B.A."/>
            <person name="Kikuchi S."/>
            <person name="Matsumoto T."/>
            <person name="Nagamura Y."/>
            <person name="Numa H."/>
            <person name="Sakai H."/>
            <person name="Wu J."/>
            <person name="Itoh T."/>
            <person name="Sasaki T."/>
            <person name="Aono R."/>
            <person name="Fujii Y."/>
            <person name="Habara T."/>
            <person name="Harada E."/>
            <person name="Kanno M."/>
            <person name="Kawahara Y."/>
            <person name="Kawashima H."/>
            <person name="Kubooka H."/>
            <person name="Matsuya A."/>
            <person name="Nakaoka H."/>
            <person name="Saichi N."/>
            <person name="Sanbonmatsu R."/>
            <person name="Sato Y."/>
            <person name="Shinso Y."/>
            <person name="Suzuki M."/>
            <person name="Takeda J."/>
            <person name="Tanino M."/>
            <person name="Todokoro F."/>
            <person name="Yamaguchi K."/>
            <person name="Yamamoto N."/>
            <person name="Yamasaki C."/>
            <person name="Imanishi T."/>
            <person name="Okido T."/>
            <person name="Tada M."/>
            <person name="Ikeo K."/>
            <person name="Tateno Y."/>
            <person name="Gojobori T."/>
            <person name="Lin Y.C."/>
            <person name="Wei F.J."/>
            <person name="Hsing Y.I."/>
            <person name="Zhao Q."/>
            <person name="Han B."/>
            <person name="Kramer M.R."/>
            <person name="McCombie R.W."/>
            <person name="Lonsdale D."/>
            <person name="O'Donovan C.C."/>
            <person name="Whitfield E.J."/>
            <person name="Apweiler R."/>
            <person name="Koyanagi K.O."/>
            <person name="Khurana J.P."/>
            <person name="Raghuvanshi S."/>
            <person name="Singh N.K."/>
            <person name="Tyagi A.K."/>
            <person name="Haberer G."/>
            <person name="Fujisawa M."/>
            <person name="Hosokawa S."/>
            <person name="Ito Y."/>
            <person name="Ikawa H."/>
            <person name="Shibata M."/>
            <person name="Yamamoto M."/>
            <person name="Bruskiewich R.M."/>
            <person name="Hoen D.R."/>
            <person name="Bureau TE."/>
            <person name="Namiki N."/>
            <person name="Ohyanagi H."/>
            <person name="Sakai Y."/>
            <person name="Nobushima S."/>
            <person name="Sakata K."/>
            <person name="Barrero R.A."/>
            <person name="Sato Y."/>
            <person name="Souvorov A."/>
            <person name="Smith-White B."/>
            <person name="Tatusova T."/>
            <person name="An S."/>
            <person name="An G."/>
            <person name="OOta S."/>
            <person name="Fuks G."/>
            <person name="Messing J."/>
            <person name="Christie K.R."/>
            <person name="Lieberherr D."/>
            <person name="Kim H."/>
            <person name="Zuccolo A."/>
            <person name="Wing R.A."/>
            <person name="Nobuta K."/>
            <person name="Green P.J."/>
            <person name="Lu C."/>
            <person name="Meyers BC."/>
            <person name="Chaparro C."/>
            <person name="Piegu B."/>
            <person name="Panaud O."/>
            <person name="Echeverria M."/>
        </authorList>
    </citation>
    <scope>NUCLEOTIDE SEQUENCE</scope>
</reference>
<protein>
    <submittedName>
        <fullName evidence="3">Os08g0442600 protein</fullName>
    </submittedName>
</protein>
<evidence type="ECO:0000313" key="4">
    <source>
        <dbReference type="Proteomes" id="UP000000763"/>
    </source>
</evidence>
<reference evidence="3" key="4">
    <citation type="journal article" date="2007" name="Genome Res.">
        <title>Curated Genome Annotation of Oryza sativa ssp. japonica and Comparative Genome Analysis with Arabidopsis thaliana.</title>
        <authorList>
            <consortium name="The Rice Annotation Project (RAP)"/>
            <person name="Itoh T."/>
            <person name="Tanaka T."/>
            <person name="Barrero R.A."/>
            <person name="Yamasaki C."/>
            <person name="Fujii Y."/>
            <person name="Hilton P.B."/>
            <person name="Antonio B.A."/>
            <person name="Aono H."/>
            <person name="Apweiler R."/>
            <person name="Bruskiewich R."/>
            <person name="Bureau T."/>
            <person name="Burr F."/>
            <person name="Costa de Oliveira A."/>
            <person name="Fuks G."/>
            <person name="Habara T."/>
            <person name="Haberer G."/>
            <person name="Han B."/>
            <person name="Harada E."/>
            <person name="Hiraki A.T."/>
            <person name="Hirochika H."/>
            <person name="Hoen D."/>
            <person name="Hokari H."/>
            <person name="Hosokawa S."/>
            <person name="Hsing Y."/>
            <person name="Ikawa H."/>
            <person name="Ikeo K."/>
            <person name="Imanishi T."/>
            <person name="Ito Y."/>
            <person name="Jaiswal P."/>
            <person name="Kanno M."/>
            <person name="Kawahara Y."/>
            <person name="Kawamura T."/>
            <person name="Kawashima H."/>
            <person name="Khurana J.P."/>
            <person name="Kikuchi S."/>
            <person name="Komatsu S."/>
            <person name="Koyanagi K.O."/>
            <person name="Kubooka H."/>
            <person name="Lieberherr D."/>
            <person name="Lin Y.C."/>
            <person name="Lonsdale D."/>
            <person name="Matsumoto T."/>
            <person name="Matsuya A."/>
            <person name="McCombie W.R."/>
            <person name="Messing J."/>
            <person name="Miyao A."/>
            <person name="Mulder N."/>
            <person name="Nagamura Y."/>
            <person name="Nam J."/>
            <person name="Namiki N."/>
            <person name="Numa H."/>
            <person name="Nurimoto S."/>
            <person name="O'donovan C."/>
            <person name="Ohyanagi H."/>
            <person name="Okido T."/>
            <person name="Oota S."/>
            <person name="Osato N."/>
            <person name="Palmer L.E."/>
            <person name="Quetier F."/>
            <person name="Raghuvanshi S."/>
            <person name="Saichi N."/>
            <person name="Sakai H."/>
            <person name="Sakai Y."/>
            <person name="Sakata K."/>
            <person name="Sakurai T."/>
            <person name="Sato F."/>
            <person name="Sato Y."/>
            <person name="Schoof H."/>
            <person name="Seki M."/>
            <person name="Shibata M."/>
            <person name="Shimizu Y."/>
            <person name="Shinozaki K."/>
            <person name="Shinso Y."/>
            <person name="Singh N.K."/>
            <person name="Smith-White B."/>
            <person name="Takeda J."/>
            <person name="Tanino M."/>
            <person name="Tatusova T."/>
            <person name="Thongjuea S."/>
            <person name="Todokoro F."/>
            <person name="Tsugane M."/>
            <person name="Tyagi A.K."/>
            <person name="Vanavichit A."/>
            <person name="Wang A."/>
            <person name="Wing R.A."/>
            <person name="Yamaguchi K."/>
            <person name="Yamamoto M."/>
            <person name="Yamamoto N."/>
            <person name="Yu Y."/>
            <person name="Zhang H."/>
            <person name="Zhao Q."/>
            <person name="Higo K."/>
            <person name="Burr B."/>
            <person name="Gojobori T."/>
            <person name="Sasaki T."/>
        </authorList>
    </citation>
    <scope>NUCLEOTIDE SEQUENCE</scope>
</reference>
<feature type="compositionally biased region" description="Basic and acidic residues" evidence="1">
    <location>
        <begin position="26"/>
        <end position="38"/>
    </location>
</feature>
<reference evidence="3" key="8">
    <citation type="submission" date="2012-08" db="EMBL/GenBank/DDBJ databases">
        <title>The Second Rice Annotation Project Meeting (RAP2).</title>
        <authorList>
            <consortium name="The Rice Annotation Project (RAP)"/>
        </authorList>
    </citation>
    <scope>NUCLEOTIDE SEQUENCE</scope>
</reference>
<dbReference type="KEGG" id="dosa:Os08g0442600"/>
<reference evidence="3" key="7">
    <citation type="submission" date="2012-08" db="EMBL/GenBank/DDBJ databases">
        <title>Oryza sativa nipponbare(GA3) genomic DNA, chromosome 8.</title>
        <authorList>
            <consortium name="IRGSP(International Rice Genome Sequencing Project)"/>
        </authorList>
    </citation>
    <scope>NUCLEOTIDE SEQUENCE</scope>
</reference>
<gene>
    <name evidence="3" type="ordered locus">Os08g0442600</name>
    <name evidence="2" type="ORF">P0708B04.8</name>
</gene>
<reference evidence="3 4" key="2">
    <citation type="journal article" date="2005" name="Nature">
        <title>The map-based sequence of the rice genome.</title>
        <authorList>
            <consortium name="International rice genome sequencing project (IRGSP)"/>
            <person name="Matsumoto T."/>
            <person name="Wu J."/>
            <person name="Kanamori H."/>
            <person name="Katayose Y."/>
            <person name="Fujisawa M."/>
            <person name="Namiki N."/>
            <person name="Mizuno H."/>
            <person name="Yamamoto K."/>
            <person name="Antonio B.A."/>
            <person name="Baba T."/>
            <person name="Sakata K."/>
            <person name="Nagamura Y."/>
            <person name="Aoki H."/>
            <person name="Arikawa K."/>
            <person name="Arita K."/>
            <person name="Bito T."/>
            <person name="Chiden Y."/>
            <person name="Fujitsuka N."/>
            <person name="Fukunaka R."/>
            <person name="Hamada M."/>
            <person name="Harada C."/>
            <person name="Hayashi A."/>
            <person name="Hijishita S."/>
            <person name="Honda M."/>
            <person name="Hosokawa S."/>
            <person name="Ichikawa Y."/>
            <person name="Idonuma A."/>
            <person name="Iijima M."/>
            <person name="Ikeda M."/>
            <person name="Ikeno M."/>
            <person name="Ito K."/>
            <person name="Ito S."/>
            <person name="Ito T."/>
            <person name="Ito Y."/>
            <person name="Ito Y."/>
            <person name="Iwabuchi A."/>
            <person name="Kamiya K."/>
            <person name="Karasawa W."/>
            <person name="Kurita K."/>
            <person name="Katagiri S."/>
            <person name="Kikuta A."/>
            <person name="Kobayashi H."/>
            <person name="Kobayashi N."/>
            <person name="Machita K."/>
            <person name="Maehara T."/>
            <person name="Masukawa M."/>
            <person name="Mizubayashi T."/>
            <person name="Mukai Y."/>
            <person name="Nagasaki H."/>
            <person name="Nagata Y."/>
            <person name="Naito S."/>
            <person name="Nakashima M."/>
            <person name="Nakama Y."/>
            <person name="Nakamichi Y."/>
            <person name="Nakamura M."/>
            <person name="Meguro A."/>
            <person name="Negishi M."/>
            <person name="Ohta I."/>
            <person name="Ohta T."/>
            <person name="Okamoto M."/>
            <person name="Ono N."/>
            <person name="Saji S."/>
            <person name="Sakaguchi M."/>
            <person name="Sakai K."/>
            <person name="Shibata M."/>
            <person name="Shimokawa T."/>
            <person name="Song J."/>
            <person name="Takazaki Y."/>
            <person name="Terasawa K."/>
            <person name="Tsugane M."/>
            <person name="Tsuji K."/>
            <person name="Ueda S."/>
            <person name="Waki K."/>
            <person name="Yamagata H."/>
            <person name="Yamamoto M."/>
            <person name="Yamamoto S."/>
            <person name="Yamane H."/>
            <person name="Yoshiki S."/>
            <person name="Yoshihara R."/>
            <person name="Yukawa K."/>
            <person name="Zhong H."/>
            <person name="Yano M."/>
            <person name="Yuan Q."/>
            <person name="Ouyang S."/>
            <person name="Liu J."/>
            <person name="Jones K.M."/>
            <person name="Gansberger K."/>
            <person name="Moffat K."/>
            <person name="Hill J."/>
            <person name="Bera J."/>
            <person name="Fadrosh D."/>
            <person name="Jin S."/>
            <person name="Johri S."/>
            <person name="Kim M."/>
            <person name="Overton L."/>
            <person name="Reardon M."/>
            <person name="Tsitrin T."/>
            <person name="Vuong H."/>
            <person name="Weaver B."/>
            <person name="Ciecko A."/>
            <person name="Tallon L."/>
            <person name="Jackson J."/>
            <person name="Pai G."/>
            <person name="Aken S.V."/>
            <person name="Utterback T."/>
            <person name="Reidmuller S."/>
            <person name="Feldblyum T."/>
            <person name="Hsiao J."/>
            <person name="Zismann V."/>
            <person name="Iobst S."/>
            <person name="de Vazeille A.R."/>
            <person name="Buell C.R."/>
            <person name="Ying K."/>
            <person name="Li Y."/>
            <person name="Lu T."/>
            <person name="Huang Y."/>
            <person name="Zhao Q."/>
            <person name="Feng Q."/>
            <person name="Zhang L."/>
            <person name="Zhu J."/>
            <person name="Weng Q."/>
            <person name="Mu J."/>
            <person name="Lu Y."/>
            <person name="Fan D."/>
            <person name="Liu Y."/>
            <person name="Guan J."/>
            <person name="Zhang Y."/>
            <person name="Yu S."/>
            <person name="Liu X."/>
            <person name="Zhang Y."/>
            <person name="Hong G."/>
            <person name="Han B."/>
            <person name="Choisne N."/>
            <person name="Demange N."/>
            <person name="Orjeda G."/>
            <person name="Samain S."/>
            <person name="Cattolico L."/>
            <person name="Pelletier E."/>
            <person name="Couloux A."/>
            <person name="Segurens B."/>
            <person name="Wincker P."/>
            <person name="D'Hont A."/>
            <person name="Scarpelli C."/>
            <person name="Weissenbach J."/>
            <person name="Salanoubat M."/>
            <person name="Quetier F."/>
            <person name="Yu Y."/>
            <person name="Kim H.R."/>
            <person name="Rambo T."/>
            <person name="Currie J."/>
            <person name="Collura K."/>
            <person name="Luo M."/>
            <person name="Yang T."/>
            <person name="Ammiraju J.S.S."/>
            <person name="Engler F."/>
            <person name="Soderlund C."/>
            <person name="Wing R.A."/>
            <person name="Palmer L.E."/>
            <person name="de la Bastide M."/>
            <person name="Spiegel L."/>
            <person name="Nascimento L."/>
            <person name="Zutavern T."/>
            <person name="O'Shaughnessy A."/>
            <person name="Dike S."/>
            <person name="Dedhia N."/>
            <person name="Preston R."/>
            <person name="Balija V."/>
            <person name="McCombie W.R."/>
            <person name="Chow T."/>
            <person name="Chen H."/>
            <person name="Chung M."/>
            <person name="Chen C."/>
            <person name="Shaw J."/>
            <person name="Wu H."/>
            <person name="Hsiao K."/>
            <person name="Chao Y."/>
            <person name="Chu M."/>
            <person name="Cheng C."/>
            <person name="Hour A."/>
            <person name="Lee P."/>
            <person name="Lin S."/>
            <person name="Lin Y."/>
            <person name="Liou J."/>
            <person name="Liu S."/>
            <person name="Hsing Y."/>
            <person name="Raghuvanshi S."/>
            <person name="Mohanty A."/>
            <person name="Bharti A.K."/>
            <person name="Gaur A."/>
            <person name="Gupta V."/>
            <person name="Kumar D."/>
            <person name="Ravi V."/>
            <person name="Vij S."/>
            <person name="Kapur A."/>
            <person name="Khurana P."/>
            <person name="Khurana P."/>
            <person name="Khurana J.P."/>
            <person name="Tyagi A.K."/>
            <person name="Gaikwad K."/>
            <person name="Singh A."/>
            <person name="Dalal V."/>
            <person name="Srivastava S."/>
            <person name="Dixit A."/>
            <person name="Pal A.K."/>
            <person name="Ghazi I.A."/>
            <person name="Yadav M."/>
            <person name="Pandit A."/>
            <person name="Bhargava A."/>
            <person name="Sureshbabu K."/>
            <person name="Batra K."/>
            <person name="Sharma T.R."/>
            <person name="Mohapatra T."/>
            <person name="Singh N.K."/>
            <person name="Messing J."/>
            <person name="Nelson A.B."/>
            <person name="Fuks G."/>
            <person name="Kavchok S."/>
            <person name="Keizer G."/>
            <person name="Linton E."/>
            <person name="Llaca V."/>
            <person name="Song R."/>
            <person name="Tanyolac B."/>
            <person name="Young S."/>
            <person name="Ho-Il K."/>
            <person name="Hahn J.H."/>
            <person name="Sangsakoo G."/>
            <person name="Vanavichit A."/>
            <person name="de Mattos Luiz.A.T."/>
            <person name="Zimmer P.D."/>
            <person name="Malone G."/>
            <person name="Dellagostin O."/>
            <person name="de Oliveira A.C."/>
            <person name="Bevan M."/>
            <person name="Bancroft I."/>
            <person name="Minx P."/>
            <person name="Cordum H."/>
            <person name="Wilson R."/>
            <person name="Cheng Z."/>
            <person name="Jin W."/>
            <person name="Jiang J."/>
            <person name="Leong S.A."/>
            <person name="Iwama H."/>
            <person name="Gojobori T."/>
            <person name="Itoh T."/>
            <person name="Niimura Y."/>
            <person name="Fujii Y."/>
            <person name="Habara T."/>
            <person name="Sakai H."/>
            <person name="Sato Y."/>
            <person name="Wilson G."/>
            <person name="Kumar K."/>
            <person name="McCouch S."/>
            <person name="Juretic N."/>
            <person name="Hoen D."/>
            <person name="Wright S."/>
            <person name="Bruskiewich R."/>
            <person name="Bureau T."/>
            <person name="Miyao A."/>
            <person name="Hirochika H."/>
            <person name="Nishikawa T."/>
            <person name="Kadowaki K."/>
            <person name="Sugiura M."/>
            <person name="Burr B."/>
            <person name="Sasaki T."/>
        </authorList>
    </citation>
    <scope>NUCLEOTIDE SEQUENCE [LARGE SCALE GENOMIC DNA]</scope>
    <source>
        <strain evidence="4">cv. Nipponbare</strain>
    </source>
</reference>
<name>A0A0P0XGA3_ORYSJ</name>
<dbReference type="AlphaFoldDB" id="A0A0P0XGA3"/>
<dbReference type="EMBL" id="AP008214">
    <property type="protein sequence ID" value="BAF23832.1"/>
    <property type="molecule type" value="Genomic_DNA"/>
</dbReference>
<accession>A0A0P0XGA3</accession>
<reference evidence="3" key="3">
    <citation type="journal article" date="2006" name="Nucleic Acids Res.">
        <title>The Rice Annotation Project Database (RAP-DB): hub for Oryza sativa ssp. japonica genome information.</title>
        <authorList>
            <person name="Ohyanagi H."/>
            <person name="Tanaka T."/>
            <person name="Sakai H."/>
            <person name="Shigemoto Y."/>
            <person name="Yamaguchi K."/>
            <person name="Habara T."/>
            <person name="Fujii Y."/>
            <person name="Antonio B.A."/>
            <person name="Nagamura Y."/>
            <person name="Imanishi T."/>
            <person name="Ikeo K."/>
            <person name="Itoh T."/>
            <person name="Gojobori T."/>
            <person name="Sasaki T."/>
        </authorList>
    </citation>
    <scope>NUCLEOTIDE SEQUENCE</scope>
</reference>
<dbReference type="EMBL" id="AP004764">
    <property type="protein sequence ID" value="BAD10032.1"/>
    <property type="molecule type" value="Genomic_DNA"/>
</dbReference>
<feature type="region of interest" description="Disordered" evidence="1">
    <location>
        <begin position="21"/>
        <end position="52"/>
    </location>
</feature>
<evidence type="ECO:0000313" key="3">
    <source>
        <dbReference type="EMBL" id="BAF23832.1"/>
    </source>
</evidence>
<evidence type="ECO:0000256" key="1">
    <source>
        <dbReference type="SAM" id="MobiDB-lite"/>
    </source>
</evidence>
<sequence length="71" mass="8149">MQTKGLLQRCMCHVRPQINKRKREKKAAAAKDKEACEKKQKRNRRGGAPFSLHLSRGKGLSLIRQKLHTVV</sequence>
<dbReference type="Proteomes" id="UP000000763">
    <property type="component" value="Chromosome 8"/>
</dbReference>
<evidence type="ECO:0000313" key="2">
    <source>
        <dbReference type="EMBL" id="BAD10032.1"/>
    </source>
</evidence>